<dbReference type="InterPro" id="IPR003544">
    <property type="entry name" value="Cyt_c_biogenesis_CcmB"/>
</dbReference>
<organism evidence="14 15">
    <name type="scientific">Noviherbaspirillum sedimenti</name>
    <dbReference type="NCBI Taxonomy" id="2320865"/>
    <lineage>
        <taxon>Bacteria</taxon>
        <taxon>Pseudomonadati</taxon>
        <taxon>Pseudomonadota</taxon>
        <taxon>Betaproteobacteria</taxon>
        <taxon>Burkholderiales</taxon>
        <taxon>Oxalobacteraceae</taxon>
        <taxon>Noviherbaspirillum</taxon>
    </lineage>
</organism>
<evidence type="ECO:0000256" key="2">
    <source>
        <dbReference type="ARBA" id="ARBA00004429"/>
    </source>
</evidence>
<feature type="transmembrane region" description="Helical" evidence="13">
    <location>
        <begin position="21"/>
        <end position="41"/>
    </location>
</feature>
<feature type="transmembrane region" description="Helical" evidence="13">
    <location>
        <begin position="100"/>
        <end position="123"/>
    </location>
</feature>
<gene>
    <name evidence="14" type="primary">ccmB</name>
    <name evidence="14" type="ORF">D3878_16815</name>
</gene>
<evidence type="ECO:0000256" key="8">
    <source>
        <dbReference type="ARBA" id="ARBA00022692"/>
    </source>
</evidence>
<comment type="caution">
    <text evidence="14">The sequence shown here is derived from an EMBL/GenBank/DDBJ whole genome shotgun (WGS) entry which is preliminary data.</text>
</comment>
<keyword evidence="5 12" id="KW-0813">Transport</keyword>
<keyword evidence="7 12" id="KW-0997">Cell inner membrane</keyword>
<keyword evidence="9 12" id="KW-0201">Cytochrome c-type biogenesis</keyword>
<evidence type="ECO:0000256" key="3">
    <source>
        <dbReference type="ARBA" id="ARBA00010544"/>
    </source>
</evidence>
<evidence type="ECO:0000256" key="9">
    <source>
        <dbReference type="ARBA" id="ARBA00022748"/>
    </source>
</evidence>
<evidence type="ECO:0000256" key="7">
    <source>
        <dbReference type="ARBA" id="ARBA00022519"/>
    </source>
</evidence>
<evidence type="ECO:0000256" key="12">
    <source>
        <dbReference type="PIRNR" id="PIRNR002764"/>
    </source>
</evidence>
<keyword evidence="11 12" id="KW-0472">Membrane</keyword>
<evidence type="ECO:0000256" key="5">
    <source>
        <dbReference type="ARBA" id="ARBA00022448"/>
    </source>
</evidence>
<dbReference type="Proteomes" id="UP000266327">
    <property type="component" value="Unassembled WGS sequence"/>
</dbReference>
<dbReference type="GO" id="GO:0005886">
    <property type="term" value="C:plasma membrane"/>
    <property type="evidence" value="ECO:0007669"/>
    <property type="project" value="UniProtKB-SubCell"/>
</dbReference>
<keyword evidence="6 12" id="KW-1003">Cell membrane</keyword>
<dbReference type="EMBL" id="QYUQ01000002">
    <property type="protein sequence ID" value="RJG03034.1"/>
    <property type="molecule type" value="Genomic_DNA"/>
</dbReference>
<feature type="transmembrane region" description="Helical" evidence="13">
    <location>
        <begin position="135"/>
        <end position="156"/>
    </location>
</feature>
<dbReference type="GO" id="GO:0017004">
    <property type="term" value="P:cytochrome complex assembly"/>
    <property type="evidence" value="ECO:0007669"/>
    <property type="project" value="UniProtKB-KW"/>
</dbReference>
<evidence type="ECO:0000256" key="1">
    <source>
        <dbReference type="ARBA" id="ARBA00002442"/>
    </source>
</evidence>
<dbReference type="PRINTS" id="PR01414">
    <property type="entry name" value="CCMBBIOGNSIS"/>
</dbReference>
<dbReference type="NCBIfam" id="TIGR01190">
    <property type="entry name" value="ccmB"/>
    <property type="match status" value="1"/>
</dbReference>
<dbReference type="PIRSF" id="PIRSF002764">
    <property type="entry name" value="CcmB"/>
    <property type="match status" value="1"/>
</dbReference>
<dbReference type="InterPro" id="IPR026031">
    <property type="entry name" value="Cyt_c_CcmB_bac"/>
</dbReference>
<feature type="transmembrane region" description="Helical" evidence="13">
    <location>
        <begin position="163"/>
        <end position="184"/>
    </location>
</feature>
<sequence length="223" mass="22985">MLAPVGNLIARELLLAWRRPSAVLTPLGFFIAAVSLFPLAVGPERMFLARLAPGAIWVAALLATLLGMERLFESDFRDGSLELIVLAPQSLPLMVLGKVAGFWLGAGLPLVLLTPLLGIQLGVPNSELVQLTLSLLLGTPTLCLVAAIAAALTLSLQRGGPLLALLVLPLAAPVLIFGSGVAAATTPVELQANLSLLAACLLIAVVSTPWATAAALRIGLESA</sequence>
<name>A0A3A3G5E0_9BURK</name>
<evidence type="ECO:0000256" key="11">
    <source>
        <dbReference type="ARBA" id="ARBA00023136"/>
    </source>
</evidence>
<comment type="similarity">
    <text evidence="3 12">Belongs to the CcmB/CycW/HelB family.</text>
</comment>
<evidence type="ECO:0000256" key="4">
    <source>
        <dbReference type="ARBA" id="ARBA00016452"/>
    </source>
</evidence>
<dbReference type="GO" id="GO:0015232">
    <property type="term" value="F:heme transmembrane transporter activity"/>
    <property type="evidence" value="ECO:0007669"/>
    <property type="project" value="InterPro"/>
</dbReference>
<keyword evidence="8 13" id="KW-0812">Transmembrane</keyword>
<dbReference type="GO" id="GO:1903607">
    <property type="term" value="P:cytochrome c biosynthetic process"/>
    <property type="evidence" value="ECO:0007669"/>
    <property type="project" value="TreeGrafter"/>
</dbReference>
<reference evidence="15" key="1">
    <citation type="submission" date="2018-09" db="EMBL/GenBank/DDBJ databases">
        <authorList>
            <person name="Zhu H."/>
        </authorList>
    </citation>
    <scope>NUCLEOTIDE SEQUENCE [LARGE SCALE GENOMIC DNA]</scope>
    <source>
        <strain evidence="15">K1S02-23</strain>
    </source>
</reference>
<evidence type="ECO:0000313" key="15">
    <source>
        <dbReference type="Proteomes" id="UP000266327"/>
    </source>
</evidence>
<proteinExistence type="inferred from homology"/>
<dbReference type="PANTHER" id="PTHR30070">
    <property type="entry name" value="HEME EXPORTER PROTEIN B"/>
    <property type="match status" value="1"/>
</dbReference>
<evidence type="ECO:0000313" key="14">
    <source>
        <dbReference type="EMBL" id="RJG03034.1"/>
    </source>
</evidence>
<evidence type="ECO:0000256" key="13">
    <source>
        <dbReference type="SAM" id="Phobius"/>
    </source>
</evidence>
<feature type="transmembrane region" description="Helical" evidence="13">
    <location>
        <begin position="196"/>
        <end position="220"/>
    </location>
</feature>
<keyword evidence="10 13" id="KW-1133">Transmembrane helix</keyword>
<keyword evidence="15" id="KW-1185">Reference proteome</keyword>
<dbReference type="AlphaFoldDB" id="A0A3A3G5E0"/>
<accession>A0A3A3G5E0</accession>
<dbReference type="Pfam" id="PF03379">
    <property type="entry name" value="CcmB"/>
    <property type="match status" value="1"/>
</dbReference>
<dbReference type="PANTHER" id="PTHR30070:SF1">
    <property type="entry name" value="CYTOCHROME C BIOGENESIS B-RELATED"/>
    <property type="match status" value="1"/>
</dbReference>
<comment type="subcellular location">
    <subcellularLocation>
        <location evidence="2">Cell inner membrane</location>
        <topology evidence="2">Multi-pass membrane protein</topology>
    </subcellularLocation>
</comment>
<comment type="function">
    <text evidence="1 12">Required for the export of heme to the periplasm for the biogenesis of c-type cytochromes.</text>
</comment>
<feature type="transmembrane region" description="Helical" evidence="13">
    <location>
        <begin position="47"/>
        <end position="68"/>
    </location>
</feature>
<evidence type="ECO:0000256" key="6">
    <source>
        <dbReference type="ARBA" id="ARBA00022475"/>
    </source>
</evidence>
<dbReference type="OrthoDB" id="9799895at2"/>
<protein>
    <recommendedName>
        <fullName evidence="4 12">Heme exporter protein B</fullName>
    </recommendedName>
</protein>
<evidence type="ECO:0000256" key="10">
    <source>
        <dbReference type="ARBA" id="ARBA00022989"/>
    </source>
</evidence>
<dbReference type="RefSeq" id="WP_119786533.1">
    <property type="nucleotide sequence ID" value="NZ_QYUQ01000002.1"/>
</dbReference>